<sequence length="338" mass="38261">MGVNGIQVEEIWSLDFDFSSLDPVYGIIFLFKWDKEAQDSSKEIIDPNLESENSKDQDILFIKQVIPNSCATQAIVSVLINSENIELGENLSHFKEFVLPLPSDMRGLVLANHEQIKLAHNSFSKPNIFEADDDSKYSDSGQDAFHFVAYVPKNGCTFKLDGLQQSSQIVGKCESSDTSEYATHSWTKDAIADIKKKIDLAGPEIRFNLMALTRDCRISFSQRLDKIKADVESLRQTLANLHLNSPQVNNGSHENDSPALAQNHSLSAEEIQSNIDILLTEQFELQLKIEEHNKKLDSYRTENSRRKHNFIPLIYSLIEFLAKTKKLDDAINRASIKK</sequence>
<dbReference type="GO" id="GO:0006511">
    <property type="term" value="P:ubiquitin-dependent protein catabolic process"/>
    <property type="evidence" value="ECO:0007669"/>
    <property type="project" value="UniProtKB-UniRule"/>
</dbReference>
<dbReference type="GO" id="GO:0016579">
    <property type="term" value="P:protein deubiquitination"/>
    <property type="evidence" value="ECO:0007669"/>
    <property type="project" value="TreeGrafter"/>
</dbReference>
<dbReference type="SUPFAM" id="SSF54001">
    <property type="entry name" value="Cysteine proteinases"/>
    <property type="match status" value="1"/>
</dbReference>
<feature type="site" description="Transition state stabilizer" evidence="8">
    <location>
        <position position="64"/>
    </location>
</feature>
<evidence type="ECO:0000256" key="4">
    <source>
        <dbReference type="ARBA" id="ARBA00022670"/>
    </source>
</evidence>
<keyword evidence="7 8" id="KW-0788">Thiol protease</keyword>
<dbReference type="Gene3D" id="3.40.532.10">
    <property type="entry name" value="Peptidase C12, ubiquitin carboxyl-terminal hydrolase"/>
    <property type="match status" value="1"/>
</dbReference>
<evidence type="ECO:0000256" key="3">
    <source>
        <dbReference type="ARBA" id="ARBA00012759"/>
    </source>
</evidence>
<keyword evidence="6 8" id="KW-0378">Hydrolase</keyword>
<accession>A0A2T9ZHD5</accession>
<dbReference type="Pfam" id="PF01088">
    <property type="entry name" value="Peptidase_C12"/>
    <property type="match status" value="1"/>
</dbReference>
<protein>
    <recommendedName>
        <fullName evidence="3 8">ubiquitinyl hydrolase 1</fullName>
        <ecNumber evidence="3 8">3.4.19.12</ecNumber>
    </recommendedName>
</protein>
<dbReference type="GO" id="GO:0005737">
    <property type="term" value="C:cytoplasm"/>
    <property type="evidence" value="ECO:0007669"/>
    <property type="project" value="TreeGrafter"/>
</dbReference>
<dbReference type="PROSITE" id="PS52048">
    <property type="entry name" value="UCH_DOMAIN"/>
    <property type="match status" value="1"/>
</dbReference>
<dbReference type="Pfam" id="PF18031">
    <property type="entry name" value="UCH_C"/>
    <property type="match status" value="1"/>
</dbReference>
<dbReference type="STRING" id="133381.A0A2T9ZHD5"/>
<dbReference type="PANTHER" id="PTHR10589:SF16">
    <property type="entry name" value="UBIQUITIN CARBOXYL-TERMINAL HYDROLASE ISOZYME L5"/>
    <property type="match status" value="1"/>
</dbReference>
<evidence type="ECO:0000256" key="5">
    <source>
        <dbReference type="ARBA" id="ARBA00022786"/>
    </source>
</evidence>
<feature type="site" description="Important for enzyme activity" evidence="8">
    <location>
        <position position="161"/>
    </location>
</feature>
<dbReference type="OrthoDB" id="1924260at2759"/>
<gene>
    <name evidence="10" type="ORF">BB560_001492</name>
</gene>
<comment type="caution">
    <text evidence="10">The sequence shown here is derived from an EMBL/GenBank/DDBJ whole genome shotgun (WGS) entry which is preliminary data.</text>
</comment>
<evidence type="ECO:0000256" key="7">
    <source>
        <dbReference type="ARBA" id="ARBA00022807"/>
    </source>
</evidence>
<dbReference type="InterPro" id="IPR036959">
    <property type="entry name" value="Peptidase_C12_UCH_sf"/>
</dbReference>
<dbReference type="InterPro" id="IPR001578">
    <property type="entry name" value="Peptidase_C12_UCH"/>
</dbReference>
<comment type="similarity">
    <text evidence="2 8">Belongs to the peptidase C12 family.</text>
</comment>
<reference evidence="10 11" key="1">
    <citation type="journal article" date="2018" name="MBio">
        <title>Comparative Genomics Reveals the Core Gene Toolbox for the Fungus-Insect Symbiosis.</title>
        <authorList>
            <person name="Wang Y."/>
            <person name="Stata M."/>
            <person name="Wang W."/>
            <person name="Stajich J.E."/>
            <person name="White M.M."/>
            <person name="Moncalvo J.M."/>
        </authorList>
    </citation>
    <scope>NUCLEOTIDE SEQUENCE [LARGE SCALE GENOMIC DNA]</scope>
    <source>
        <strain evidence="10 11">SC-DP-2</strain>
    </source>
</reference>
<dbReference type="EMBL" id="MBFS01000171">
    <property type="protein sequence ID" value="PVV04002.1"/>
    <property type="molecule type" value="Genomic_DNA"/>
</dbReference>
<evidence type="ECO:0000256" key="6">
    <source>
        <dbReference type="ARBA" id="ARBA00022801"/>
    </source>
</evidence>
<evidence type="ECO:0000313" key="11">
    <source>
        <dbReference type="Proteomes" id="UP000245609"/>
    </source>
</evidence>
<dbReference type="GO" id="GO:0004843">
    <property type="term" value="F:cysteine-type deubiquitinase activity"/>
    <property type="evidence" value="ECO:0007669"/>
    <property type="project" value="UniProtKB-UniRule"/>
</dbReference>
<dbReference type="EC" id="3.4.19.12" evidence="3 8"/>
<name>A0A2T9ZHD5_9FUNG</name>
<proteinExistence type="inferred from homology"/>
<organism evidence="10 11">
    <name type="scientific">Smittium megazygosporum</name>
    <dbReference type="NCBI Taxonomy" id="133381"/>
    <lineage>
        <taxon>Eukaryota</taxon>
        <taxon>Fungi</taxon>
        <taxon>Fungi incertae sedis</taxon>
        <taxon>Zoopagomycota</taxon>
        <taxon>Kickxellomycotina</taxon>
        <taxon>Harpellomycetes</taxon>
        <taxon>Harpellales</taxon>
        <taxon>Legeriomycetaceae</taxon>
        <taxon>Smittium</taxon>
    </lineage>
</organism>
<dbReference type="Gene3D" id="1.20.58.860">
    <property type="match status" value="1"/>
</dbReference>
<evidence type="ECO:0000259" key="9">
    <source>
        <dbReference type="PROSITE" id="PS52048"/>
    </source>
</evidence>
<dbReference type="InterPro" id="IPR041507">
    <property type="entry name" value="UCH_C"/>
</dbReference>
<feature type="active site" description="Proton donor" evidence="8">
    <location>
        <position position="146"/>
    </location>
</feature>
<dbReference type="PANTHER" id="PTHR10589">
    <property type="entry name" value="UBIQUITIN CARBOXYL-TERMINAL HYDROLASE"/>
    <property type="match status" value="1"/>
</dbReference>
<feature type="active site" description="Nucleophile" evidence="8">
    <location>
        <position position="70"/>
    </location>
</feature>
<evidence type="ECO:0000313" key="10">
    <source>
        <dbReference type="EMBL" id="PVV04002.1"/>
    </source>
</evidence>
<keyword evidence="11" id="KW-1185">Reference proteome</keyword>
<keyword evidence="5 8" id="KW-0833">Ubl conjugation pathway</keyword>
<feature type="domain" description="UCH catalytic" evidence="9">
    <location>
        <begin position="1"/>
        <end position="214"/>
    </location>
</feature>
<keyword evidence="4 8" id="KW-0645">Protease</keyword>
<evidence type="ECO:0000256" key="1">
    <source>
        <dbReference type="ARBA" id="ARBA00000707"/>
    </source>
</evidence>
<dbReference type="Proteomes" id="UP000245609">
    <property type="component" value="Unassembled WGS sequence"/>
</dbReference>
<evidence type="ECO:0000256" key="2">
    <source>
        <dbReference type="ARBA" id="ARBA00009326"/>
    </source>
</evidence>
<dbReference type="AlphaFoldDB" id="A0A2T9ZHD5"/>
<comment type="catalytic activity">
    <reaction evidence="1 8">
        <text>Thiol-dependent hydrolysis of ester, thioester, amide, peptide and isopeptide bonds formed by the C-terminal Gly of ubiquitin (a 76-residue protein attached to proteins as an intracellular targeting signal).</text>
        <dbReference type="EC" id="3.4.19.12"/>
    </reaction>
</comment>
<dbReference type="InterPro" id="IPR038765">
    <property type="entry name" value="Papain-like_cys_pep_sf"/>
</dbReference>
<evidence type="ECO:0000256" key="8">
    <source>
        <dbReference type="PROSITE-ProRule" id="PRU01393"/>
    </source>
</evidence>